<feature type="domain" description="HTH araC/xylS-type" evidence="4">
    <location>
        <begin position="208"/>
        <end position="308"/>
    </location>
</feature>
<dbReference type="SUPFAM" id="SSF51215">
    <property type="entry name" value="Regulatory protein AraC"/>
    <property type="match status" value="1"/>
</dbReference>
<dbReference type="SMART" id="SM00342">
    <property type="entry name" value="HTH_ARAC"/>
    <property type="match status" value="1"/>
</dbReference>
<dbReference type="Pfam" id="PF12833">
    <property type="entry name" value="HTH_18"/>
    <property type="match status" value="1"/>
</dbReference>
<dbReference type="InterPro" id="IPR020449">
    <property type="entry name" value="Tscrpt_reg_AraC-type_HTH"/>
</dbReference>
<keyword evidence="6" id="KW-1185">Reference proteome</keyword>
<dbReference type="InterPro" id="IPR050204">
    <property type="entry name" value="AraC_XylS_family_regulators"/>
</dbReference>
<keyword evidence="1" id="KW-0805">Transcription regulation</keyword>
<keyword evidence="3" id="KW-0804">Transcription</keyword>
<name>A0A4R2LG60_9GAMM</name>
<gene>
    <name evidence="5" type="ORF">EV699_101208</name>
</gene>
<organism evidence="5 6">
    <name type="scientific">Plasticicumulans lactativorans</name>
    <dbReference type="NCBI Taxonomy" id="1133106"/>
    <lineage>
        <taxon>Bacteria</taxon>
        <taxon>Pseudomonadati</taxon>
        <taxon>Pseudomonadota</taxon>
        <taxon>Gammaproteobacteria</taxon>
        <taxon>Candidatus Competibacteraceae</taxon>
        <taxon>Plasticicumulans</taxon>
    </lineage>
</organism>
<comment type="caution">
    <text evidence="5">The sequence shown here is derived from an EMBL/GenBank/DDBJ whole genome shotgun (WGS) entry which is preliminary data.</text>
</comment>
<evidence type="ECO:0000313" key="6">
    <source>
        <dbReference type="Proteomes" id="UP000295765"/>
    </source>
</evidence>
<dbReference type="Proteomes" id="UP000295765">
    <property type="component" value="Unassembled WGS sequence"/>
</dbReference>
<dbReference type="PRINTS" id="PR00032">
    <property type="entry name" value="HTHARAC"/>
</dbReference>
<dbReference type="AlphaFoldDB" id="A0A4R2LG60"/>
<dbReference type="PROSITE" id="PS01124">
    <property type="entry name" value="HTH_ARAC_FAMILY_2"/>
    <property type="match status" value="1"/>
</dbReference>
<evidence type="ECO:0000256" key="3">
    <source>
        <dbReference type="ARBA" id="ARBA00023163"/>
    </source>
</evidence>
<dbReference type="InterPro" id="IPR037923">
    <property type="entry name" value="HTH-like"/>
</dbReference>
<dbReference type="GO" id="GO:0003700">
    <property type="term" value="F:DNA-binding transcription factor activity"/>
    <property type="evidence" value="ECO:0007669"/>
    <property type="project" value="InterPro"/>
</dbReference>
<accession>A0A4R2LG60</accession>
<dbReference type="SUPFAM" id="SSF46689">
    <property type="entry name" value="Homeodomain-like"/>
    <property type="match status" value="1"/>
</dbReference>
<dbReference type="Gene3D" id="1.10.10.60">
    <property type="entry name" value="Homeodomain-like"/>
    <property type="match status" value="1"/>
</dbReference>
<protein>
    <submittedName>
        <fullName evidence="5">AraC family transcriptional regulator</fullName>
    </submittedName>
</protein>
<dbReference type="EMBL" id="SLWY01000001">
    <property type="protein sequence ID" value="TCO83824.1"/>
    <property type="molecule type" value="Genomic_DNA"/>
</dbReference>
<dbReference type="InterPro" id="IPR018060">
    <property type="entry name" value="HTH_AraC"/>
</dbReference>
<evidence type="ECO:0000259" key="4">
    <source>
        <dbReference type="PROSITE" id="PS01124"/>
    </source>
</evidence>
<dbReference type="NCBIfam" id="NF007243">
    <property type="entry name" value="PRK09685.1"/>
    <property type="match status" value="1"/>
</dbReference>
<dbReference type="InterPro" id="IPR035418">
    <property type="entry name" value="AraC-bd_2"/>
</dbReference>
<dbReference type="Pfam" id="PF14525">
    <property type="entry name" value="AraC_binding_2"/>
    <property type="match status" value="1"/>
</dbReference>
<evidence type="ECO:0000256" key="1">
    <source>
        <dbReference type="ARBA" id="ARBA00023015"/>
    </source>
</evidence>
<dbReference type="RefSeq" id="WP_165903979.1">
    <property type="nucleotide sequence ID" value="NZ_SLWY01000001.1"/>
</dbReference>
<sequence>MQPVPGLAPAAPLDFDAWRTSVVSACGRFQIEPAGSGGAFAGSVLCQRDGTLAFTALEGRGARVFRDRRDVAAEDGKYYFLVLQRSGRACMSQAGESADLTPGDMVLIDACRPCDFRYDTGWSQLSCHLPRTRVDEAFRHVRMRPGARIAGDSRLGALLGHLVLDAHAGLAHFAEHESAAVRQALLALLPSAFADDAPASGSDAARYRRALALIDERLVDPALGPTEIAGAAGLSLRQLHRLFARHGQTVARTIQERRLERCAHDLGNAHCPRSITTIAFFWGFSDAAHFTRAFKTRYGVSPRDYRSTARQAGH</sequence>
<dbReference type="GO" id="GO:0043565">
    <property type="term" value="F:sequence-specific DNA binding"/>
    <property type="evidence" value="ECO:0007669"/>
    <property type="project" value="InterPro"/>
</dbReference>
<reference evidence="5 6" key="1">
    <citation type="submission" date="2019-03" db="EMBL/GenBank/DDBJ databases">
        <title>Genomic Encyclopedia of Type Strains, Phase IV (KMG-IV): sequencing the most valuable type-strain genomes for metagenomic binning, comparative biology and taxonomic classification.</title>
        <authorList>
            <person name="Goeker M."/>
        </authorList>
    </citation>
    <scope>NUCLEOTIDE SEQUENCE [LARGE SCALE GENOMIC DNA]</scope>
    <source>
        <strain evidence="5 6">DSM 25287</strain>
    </source>
</reference>
<dbReference type="PANTHER" id="PTHR46796:SF6">
    <property type="entry name" value="ARAC SUBFAMILY"/>
    <property type="match status" value="1"/>
</dbReference>
<dbReference type="InterPro" id="IPR009057">
    <property type="entry name" value="Homeodomain-like_sf"/>
</dbReference>
<evidence type="ECO:0000256" key="2">
    <source>
        <dbReference type="ARBA" id="ARBA00023125"/>
    </source>
</evidence>
<keyword evidence="2" id="KW-0238">DNA-binding</keyword>
<evidence type="ECO:0000313" key="5">
    <source>
        <dbReference type="EMBL" id="TCO83824.1"/>
    </source>
</evidence>
<proteinExistence type="predicted"/>
<dbReference type="PANTHER" id="PTHR46796">
    <property type="entry name" value="HTH-TYPE TRANSCRIPTIONAL ACTIVATOR RHAS-RELATED"/>
    <property type="match status" value="1"/>
</dbReference>